<evidence type="ECO:0000313" key="3">
    <source>
        <dbReference type="Proteomes" id="UP000806522"/>
    </source>
</evidence>
<dbReference type="EMBL" id="SUYC01000014">
    <property type="protein sequence ID" value="MBE6271639.1"/>
    <property type="molecule type" value="Genomic_DNA"/>
</dbReference>
<name>A0A9D5S8Y3_XYLRU</name>
<evidence type="ECO:0008006" key="4">
    <source>
        <dbReference type="Google" id="ProtNLM"/>
    </source>
</evidence>
<comment type="caution">
    <text evidence="2">The sequence shown here is derived from an EMBL/GenBank/DDBJ whole genome shotgun (WGS) entry which is preliminary data.</text>
</comment>
<proteinExistence type="predicted"/>
<accession>A0A9D5S8Y3</accession>
<dbReference type="InterPro" id="IPR025113">
    <property type="entry name" value="TRL-like"/>
</dbReference>
<protein>
    <recommendedName>
        <fullName evidence="4">Lipoprotein</fullName>
    </recommendedName>
</protein>
<dbReference type="AlphaFoldDB" id="A0A9D5S8Y3"/>
<reference evidence="2" key="1">
    <citation type="submission" date="2019-04" db="EMBL/GenBank/DDBJ databases">
        <title>Evolution of Biomass-Degrading Anaerobic Consortia Revealed by Metagenomics.</title>
        <authorList>
            <person name="Peng X."/>
        </authorList>
    </citation>
    <scope>NUCLEOTIDE SEQUENCE</scope>
    <source>
        <strain evidence="2">SIG140</strain>
    </source>
</reference>
<dbReference type="Proteomes" id="UP000806522">
    <property type="component" value="Unassembled WGS sequence"/>
</dbReference>
<organism evidence="2 3">
    <name type="scientific">Xylanibacter ruminicola</name>
    <name type="common">Prevotella ruminicola</name>
    <dbReference type="NCBI Taxonomy" id="839"/>
    <lineage>
        <taxon>Bacteria</taxon>
        <taxon>Pseudomonadati</taxon>
        <taxon>Bacteroidota</taxon>
        <taxon>Bacteroidia</taxon>
        <taxon>Bacteroidales</taxon>
        <taxon>Prevotellaceae</taxon>
        <taxon>Xylanibacter</taxon>
    </lineage>
</organism>
<evidence type="ECO:0000313" key="2">
    <source>
        <dbReference type="EMBL" id="MBE6271639.1"/>
    </source>
</evidence>
<gene>
    <name evidence="2" type="ORF">E7101_11930</name>
</gene>
<sequence length="93" mass="9488">MKKTIKTSLAAFAFAAMCASCSTTTPITATSNPVGNKCGEASTTRIFGLGGSANVGINAAAKNGGITKISHVDFSTKSFLGIVTTYTTRVYGE</sequence>
<evidence type="ECO:0000256" key="1">
    <source>
        <dbReference type="SAM" id="SignalP"/>
    </source>
</evidence>
<dbReference type="Pfam" id="PF13146">
    <property type="entry name" value="TRL"/>
    <property type="match status" value="1"/>
</dbReference>
<keyword evidence="1" id="KW-0732">Signal</keyword>
<feature type="chain" id="PRO_5039612401" description="Lipoprotein" evidence="1">
    <location>
        <begin position="23"/>
        <end position="93"/>
    </location>
</feature>
<feature type="signal peptide" evidence="1">
    <location>
        <begin position="1"/>
        <end position="22"/>
    </location>
</feature>